<dbReference type="AlphaFoldDB" id="A0A329RJI5"/>
<dbReference type="Proteomes" id="UP000736787">
    <property type="component" value="Unassembled WGS sequence"/>
</dbReference>
<reference evidence="4 5" key="1">
    <citation type="submission" date="2018-01" db="EMBL/GenBank/DDBJ databases">
        <title>Draft genome of the strawberry crown rot pathogen Phytophthora cactorum.</title>
        <authorList>
            <person name="Armitage A.D."/>
            <person name="Lysoe E."/>
            <person name="Nellist C.F."/>
            <person name="Harrison R.J."/>
            <person name="Brurberg M.B."/>
        </authorList>
    </citation>
    <scope>NUCLEOTIDE SEQUENCE [LARGE SCALE GENOMIC DNA]</scope>
    <source>
        <strain evidence="4 5">10300</strain>
    </source>
</reference>
<dbReference type="VEuPathDB" id="FungiDB:PC110_g18789"/>
<protein>
    <submittedName>
        <fullName evidence="4">Uncharacterized protein</fullName>
    </submittedName>
</protein>
<keyword evidence="5" id="KW-1185">Reference proteome</keyword>
<dbReference type="OrthoDB" id="10624874at2759"/>
<dbReference type="EMBL" id="RCMV01001310">
    <property type="protein sequence ID" value="KAG3209213.1"/>
    <property type="molecule type" value="Genomic_DNA"/>
</dbReference>
<accession>A0A329RJI5</accession>
<evidence type="ECO:0000313" key="4">
    <source>
        <dbReference type="EMBL" id="RAW24787.1"/>
    </source>
</evidence>
<evidence type="ECO:0000313" key="5">
    <source>
        <dbReference type="Proteomes" id="UP000251314"/>
    </source>
</evidence>
<dbReference type="EMBL" id="RCMK01001276">
    <property type="protein sequence ID" value="KAG2897985.1"/>
    <property type="molecule type" value="Genomic_DNA"/>
</dbReference>
<evidence type="ECO:0000313" key="3">
    <source>
        <dbReference type="EMBL" id="KAG3209213.1"/>
    </source>
</evidence>
<dbReference type="Proteomes" id="UP000251314">
    <property type="component" value="Unassembled WGS sequence"/>
</dbReference>
<comment type="caution">
    <text evidence="4">The sequence shown here is derived from an EMBL/GenBank/DDBJ whole genome shotgun (WGS) entry which is preliminary data.</text>
</comment>
<evidence type="ECO:0000313" key="2">
    <source>
        <dbReference type="EMBL" id="KAG2897985.1"/>
    </source>
</evidence>
<feature type="region of interest" description="Disordered" evidence="1">
    <location>
        <begin position="63"/>
        <end position="89"/>
    </location>
</feature>
<proteinExistence type="predicted"/>
<dbReference type="EMBL" id="MJFZ01000834">
    <property type="protein sequence ID" value="RAW24787.1"/>
    <property type="molecule type" value="Genomic_DNA"/>
</dbReference>
<reference evidence="2" key="2">
    <citation type="submission" date="2018-10" db="EMBL/GenBank/DDBJ databases">
        <title>Effector identification in a new, highly contiguous assembly of the strawberry crown rot pathogen Phytophthora cactorum.</title>
        <authorList>
            <person name="Armitage A.D."/>
            <person name="Nellist C.F."/>
            <person name="Bates H."/>
            <person name="Vickerstaff R.J."/>
            <person name="Harrison R.J."/>
        </authorList>
    </citation>
    <scope>NUCLEOTIDE SEQUENCE</scope>
    <source>
        <strain evidence="2">4040</strain>
        <strain evidence="3">P421</strain>
    </source>
</reference>
<sequence length="206" mass="23661">MSLATALGSTLFSVFLRCEKAGLIHWNRARMAQLENHHYDDATRSDKPGDDDQLVHLDEHDHREQEMLNKRCKQNSDGDASVQGGKSNVGDRRTATEIFLPMWKECFYRLYSASPQIQTINNSEDSADIDESEDLLKVFDIERKRELNRLGQRRFQARHIARRLHDEQVARNTFSGCVTAAFSRRDTDTKGKRRARCTDDMSGSKA</sequence>
<evidence type="ECO:0000256" key="1">
    <source>
        <dbReference type="SAM" id="MobiDB-lite"/>
    </source>
</evidence>
<gene>
    <name evidence="4" type="ORF">PC110_g18789</name>
    <name evidence="2" type="ORF">PC117_g22676</name>
    <name evidence="3" type="ORF">PC129_g19768</name>
</gene>
<organism evidence="4 5">
    <name type="scientific">Phytophthora cactorum</name>
    <dbReference type="NCBI Taxonomy" id="29920"/>
    <lineage>
        <taxon>Eukaryota</taxon>
        <taxon>Sar</taxon>
        <taxon>Stramenopiles</taxon>
        <taxon>Oomycota</taxon>
        <taxon>Peronosporomycetes</taxon>
        <taxon>Peronosporales</taxon>
        <taxon>Peronosporaceae</taxon>
        <taxon>Phytophthora</taxon>
    </lineage>
</organism>
<dbReference type="Proteomes" id="UP000760860">
    <property type="component" value="Unassembled WGS sequence"/>
</dbReference>
<name>A0A329RJI5_9STRA</name>